<accession>A0ABM9ADT3</accession>
<dbReference type="EMBL" id="CAKLPX010000001">
    <property type="protein sequence ID" value="CAH0991356.1"/>
    <property type="molecule type" value="Genomic_DNA"/>
</dbReference>
<evidence type="ECO:0000313" key="12">
    <source>
        <dbReference type="Proteomes" id="UP000838100"/>
    </source>
</evidence>
<dbReference type="Proteomes" id="UP000838100">
    <property type="component" value="Unassembled WGS sequence"/>
</dbReference>
<keyword evidence="5 10" id="KW-0169">Cobalamin biosynthesis</keyword>
<dbReference type="CDD" id="cd02439">
    <property type="entry name" value="DMB-PRT_CobT"/>
    <property type="match status" value="1"/>
</dbReference>
<dbReference type="InterPro" id="IPR003200">
    <property type="entry name" value="Nict_dMeBzImd_PRibTrfase"/>
</dbReference>
<keyword evidence="7 10" id="KW-0808">Transferase</keyword>
<dbReference type="InterPro" id="IPR017846">
    <property type="entry name" value="Nict_dMeBzImd_PRibTrfase_bact"/>
</dbReference>
<evidence type="ECO:0000256" key="5">
    <source>
        <dbReference type="ARBA" id="ARBA00022573"/>
    </source>
</evidence>
<comment type="function">
    <text evidence="10">Catalyzes the synthesis of alpha-ribazole-5'-phosphate from nicotinate mononucleotide (NAMN) and 5,6-dimethylbenzimidazole (DMB).</text>
</comment>
<dbReference type="Gene3D" id="3.40.50.10210">
    <property type="match status" value="1"/>
</dbReference>
<dbReference type="NCBIfam" id="NF000996">
    <property type="entry name" value="PRK00105.1"/>
    <property type="match status" value="1"/>
</dbReference>
<dbReference type="GO" id="GO:0008939">
    <property type="term" value="F:nicotinate-nucleotide-dimethylbenzimidazole phosphoribosyltransferase activity"/>
    <property type="evidence" value="ECO:0007669"/>
    <property type="project" value="UniProtKB-EC"/>
</dbReference>
<evidence type="ECO:0000256" key="9">
    <source>
        <dbReference type="ARBA" id="ARBA00047340"/>
    </source>
</evidence>
<evidence type="ECO:0000313" key="11">
    <source>
        <dbReference type="EMBL" id="CAH0991356.1"/>
    </source>
</evidence>
<evidence type="ECO:0000256" key="8">
    <source>
        <dbReference type="ARBA" id="ARBA00030686"/>
    </source>
</evidence>
<dbReference type="PANTHER" id="PTHR43463:SF1">
    <property type="entry name" value="NICOTINATE-NUCLEOTIDE--DIMETHYLBENZIMIDAZOLE PHOSPHORIBOSYLTRANSFERASE"/>
    <property type="match status" value="1"/>
</dbReference>
<evidence type="ECO:0000256" key="4">
    <source>
        <dbReference type="ARBA" id="ARBA00015486"/>
    </source>
</evidence>
<comment type="similarity">
    <text evidence="2 10">Belongs to the CobT family.</text>
</comment>
<reference evidence="11" key="1">
    <citation type="submission" date="2021-12" db="EMBL/GenBank/DDBJ databases">
        <authorList>
            <person name="Rodrigo-Torres L."/>
            <person name="Arahal R. D."/>
            <person name="Lucena T."/>
        </authorList>
    </citation>
    <scope>NUCLEOTIDE SEQUENCE</scope>
    <source>
        <strain evidence="11">CECT 8267</strain>
    </source>
</reference>
<dbReference type="PANTHER" id="PTHR43463">
    <property type="entry name" value="NICOTINATE-NUCLEOTIDE--DIMETHYLBENZIMIDAZOLE PHOSPHORIBOSYLTRANSFERASE"/>
    <property type="match status" value="1"/>
</dbReference>
<proteinExistence type="inferred from homology"/>
<dbReference type="HAMAP" id="MF_00230">
    <property type="entry name" value="CobT"/>
    <property type="match status" value="1"/>
</dbReference>
<dbReference type="EC" id="2.4.2.21" evidence="3 10"/>
<comment type="catalytic activity">
    <reaction evidence="9 10">
        <text>5,6-dimethylbenzimidazole + nicotinate beta-D-ribonucleotide = alpha-ribazole 5'-phosphate + nicotinate + H(+)</text>
        <dbReference type="Rhea" id="RHEA:11196"/>
        <dbReference type="ChEBI" id="CHEBI:15378"/>
        <dbReference type="ChEBI" id="CHEBI:15890"/>
        <dbReference type="ChEBI" id="CHEBI:32544"/>
        <dbReference type="ChEBI" id="CHEBI:57502"/>
        <dbReference type="ChEBI" id="CHEBI:57918"/>
        <dbReference type="EC" id="2.4.2.21"/>
    </reaction>
</comment>
<keyword evidence="6 10" id="KW-0328">Glycosyltransferase</keyword>
<protein>
    <recommendedName>
        <fullName evidence="4 10">Nicotinate-nucleotide--dimethylbenzimidazole phosphoribosyltransferase</fullName>
        <shortName evidence="10">NN:DBI PRT</shortName>
        <ecNumber evidence="3 10">2.4.2.21</ecNumber>
    </recommendedName>
    <alternativeName>
        <fullName evidence="8 10">N(1)-alpha-phosphoribosyltransferase</fullName>
    </alternativeName>
</protein>
<feature type="active site" description="Proton acceptor" evidence="10">
    <location>
        <position position="311"/>
    </location>
</feature>
<dbReference type="Gene3D" id="1.10.1610.10">
    <property type="match status" value="1"/>
</dbReference>
<keyword evidence="12" id="KW-1185">Reference proteome</keyword>
<dbReference type="Pfam" id="PF02277">
    <property type="entry name" value="DBI_PRT"/>
    <property type="match status" value="1"/>
</dbReference>
<sequence>MWYQQAAKEINVEMKLEAIKRQSVLTKPPGSLGQLEAVAVALASMQGAVKPVLKKPYIAIFAGDHGVANQGVSAFPQVVTGEMIRNFSAGGAAITVMAKQMNAGFSVLNMGTAYYVEPLEGVIDVSIKPGTDDFSQQPAMTPAETEACLQTGADFIDGLDCDIFIGGEMGIANTTSASALATVLLVQNADDLAGPGTGVSKDVVDHKAQVIAAAIDLHQPSAEQPVALLAALGGLEIAGLVGAYIRCAQRGLPILVDGFIATVAALIAVKINPSVRDWMLFGHSSAEPGHVKVLRQLEAKPILQLDMRLGEGSGAAVAYSVVQSALALHNQMASFADAGVSTGE</sequence>
<evidence type="ECO:0000256" key="6">
    <source>
        <dbReference type="ARBA" id="ARBA00022676"/>
    </source>
</evidence>
<dbReference type="NCBIfam" id="TIGR03160">
    <property type="entry name" value="cobT_DBIPRT"/>
    <property type="match status" value="1"/>
</dbReference>
<comment type="pathway">
    <text evidence="1 10">Nucleoside biosynthesis; alpha-ribazole biosynthesis; alpha-ribazole from 5,6-dimethylbenzimidazole: step 1/2.</text>
</comment>
<comment type="caution">
    <text evidence="11">The sequence shown here is derived from an EMBL/GenBank/DDBJ whole genome shotgun (WGS) entry which is preliminary data.</text>
</comment>
<evidence type="ECO:0000256" key="3">
    <source>
        <dbReference type="ARBA" id="ARBA00011991"/>
    </source>
</evidence>
<evidence type="ECO:0000256" key="7">
    <source>
        <dbReference type="ARBA" id="ARBA00022679"/>
    </source>
</evidence>
<gene>
    <name evidence="11" type="primary">cobU</name>
    <name evidence="10" type="synonym">cobT</name>
    <name evidence="11" type="ORF">SIN8267_01459</name>
</gene>
<dbReference type="SUPFAM" id="SSF52733">
    <property type="entry name" value="Nicotinate mononucleotide:5,6-dimethylbenzimidazole phosphoribosyltransferase (CobT)"/>
    <property type="match status" value="1"/>
</dbReference>
<name>A0ABM9ADT3_9GAMM</name>
<evidence type="ECO:0000256" key="2">
    <source>
        <dbReference type="ARBA" id="ARBA00007110"/>
    </source>
</evidence>
<dbReference type="InterPro" id="IPR023195">
    <property type="entry name" value="Nict_dMeBzImd_PRibTrfase_N"/>
</dbReference>
<evidence type="ECO:0000256" key="10">
    <source>
        <dbReference type="HAMAP-Rule" id="MF_00230"/>
    </source>
</evidence>
<organism evidence="11 12">
    <name type="scientific">Sinobacterium norvegicum</name>
    <dbReference type="NCBI Taxonomy" id="1641715"/>
    <lineage>
        <taxon>Bacteria</taxon>
        <taxon>Pseudomonadati</taxon>
        <taxon>Pseudomonadota</taxon>
        <taxon>Gammaproteobacteria</taxon>
        <taxon>Cellvibrionales</taxon>
        <taxon>Spongiibacteraceae</taxon>
        <taxon>Sinobacterium</taxon>
    </lineage>
</organism>
<dbReference type="InterPro" id="IPR036087">
    <property type="entry name" value="Nict_dMeBzImd_PRibTrfase_sf"/>
</dbReference>
<evidence type="ECO:0000256" key="1">
    <source>
        <dbReference type="ARBA" id="ARBA00005049"/>
    </source>
</evidence>